<keyword evidence="2" id="KW-0547">Nucleotide-binding</keyword>
<dbReference type="CDD" id="cd14014">
    <property type="entry name" value="STKc_PknB_like"/>
    <property type="match status" value="1"/>
</dbReference>
<proteinExistence type="predicted"/>
<dbReference type="Proteomes" id="UP001162891">
    <property type="component" value="Chromosome"/>
</dbReference>
<dbReference type="PANTHER" id="PTHR43289:SF6">
    <property type="entry name" value="SERINE_THREONINE-PROTEIN KINASE NEKL-3"/>
    <property type="match status" value="1"/>
</dbReference>
<keyword evidence="4" id="KW-0067">ATP-binding</keyword>
<evidence type="ECO:0000256" key="1">
    <source>
        <dbReference type="ARBA" id="ARBA00022679"/>
    </source>
</evidence>
<reference evidence="8" key="1">
    <citation type="journal article" date="2022" name="Int. J. Syst. Evol. Microbiol.">
        <title>Anaeromyxobacter oryzae sp. nov., Anaeromyxobacter diazotrophicus sp. nov. and Anaeromyxobacter paludicola sp. nov., isolated from paddy soils.</title>
        <authorList>
            <person name="Itoh H."/>
            <person name="Xu Z."/>
            <person name="Mise K."/>
            <person name="Masuda Y."/>
            <person name="Ushijima N."/>
            <person name="Hayakawa C."/>
            <person name="Shiratori Y."/>
            <person name="Senoo K."/>
        </authorList>
    </citation>
    <scope>NUCLEOTIDE SEQUENCE [LARGE SCALE GENOMIC DNA]</scope>
    <source>
        <strain evidence="8">Red232</strain>
    </source>
</reference>
<feature type="domain" description="Protein kinase" evidence="6">
    <location>
        <begin position="10"/>
        <end position="283"/>
    </location>
</feature>
<evidence type="ECO:0000256" key="3">
    <source>
        <dbReference type="ARBA" id="ARBA00022777"/>
    </source>
</evidence>
<dbReference type="RefSeq" id="WP_248359044.1">
    <property type="nucleotide sequence ID" value="NZ_AP025591.1"/>
</dbReference>
<evidence type="ECO:0000313" key="8">
    <source>
        <dbReference type="Proteomes" id="UP001162891"/>
    </source>
</evidence>
<dbReference type="InterPro" id="IPR000719">
    <property type="entry name" value="Prot_kinase_dom"/>
</dbReference>
<accession>A0ABM7WR89</accession>
<protein>
    <recommendedName>
        <fullName evidence="6">Protein kinase domain-containing protein</fullName>
    </recommendedName>
</protein>
<dbReference type="InterPro" id="IPR008266">
    <property type="entry name" value="Tyr_kinase_AS"/>
</dbReference>
<feature type="region of interest" description="Disordered" evidence="5">
    <location>
        <begin position="338"/>
        <end position="384"/>
    </location>
</feature>
<organism evidence="7 8">
    <name type="scientific">Anaeromyxobacter oryzae</name>
    <dbReference type="NCBI Taxonomy" id="2918170"/>
    <lineage>
        <taxon>Bacteria</taxon>
        <taxon>Pseudomonadati</taxon>
        <taxon>Myxococcota</taxon>
        <taxon>Myxococcia</taxon>
        <taxon>Myxococcales</taxon>
        <taxon>Cystobacterineae</taxon>
        <taxon>Anaeromyxobacteraceae</taxon>
        <taxon>Anaeromyxobacter</taxon>
    </lineage>
</organism>
<name>A0ABM7WR89_9BACT</name>
<dbReference type="InterPro" id="IPR011009">
    <property type="entry name" value="Kinase-like_dom_sf"/>
</dbReference>
<keyword evidence="8" id="KW-1185">Reference proteome</keyword>
<dbReference type="PROSITE" id="PS00109">
    <property type="entry name" value="PROTEIN_KINASE_TYR"/>
    <property type="match status" value="1"/>
</dbReference>
<sequence length="500" mass="53675">MREPLSFGRYVLLDRIAVGGMAEVYVAAGRDDPPGKLYALKRILPTLAEDEGFITMFLDEARLVVQLEHPAIVPIHELGKHGDGYYIAMDYVPGKDLRALLDRCRARKEPLPVPLAAAVTARVADALDHAHRTRDAHGEPLRVVHRDVSPANVLLGFDGSVRIIDFGIAQAAIRTRRQDTVLRGKFGYMSPEMVRGLPVDRRSDVFALGAVLHEMLTGERLFTGSSELAVLEAVRSAAVRPPSERRRDVPARLDDVVLRALAREPEDRWAWAGELRDALRPFASGGDPPALARLMARSFPADLRRELDRLDRLRVEPLPPVPPTPEATQVLDLHALPPPEAVPLLRPPPPPPRARPAQAPTGASAPPPFRLPRQPSAPEPPPPRPAGLTAFAFVAALVAVAAILVAGTGPARPPAPAAALPRGAGPPATGMLRVQPRAASTLVLDGAPVLPPLGGGETRELAVPVGEHRIELRTEDGRRAGATVQVGPGEVSELLGVELQ</sequence>
<dbReference type="Gene3D" id="1.10.510.10">
    <property type="entry name" value="Transferase(Phosphotransferase) domain 1"/>
    <property type="match status" value="1"/>
</dbReference>
<gene>
    <name evidence="7" type="ORF">AMOR_09750</name>
</gene>
<evidence type="ECO:0000256" key="4">
    <source>
        <dbReference type="ARBA" id="ARBA00022840"/>
    </source>
</evidence>
<evidence type="ECO:0000256" key="5">
    <source>
        <dbReference type="SAM" id="MobiDB-lite"/>
    </source>
</evidence>
<dbReference type="Pfam" id="PF00069">
    <property type="entry name" value="Pkinase"/>
    <property type="match status" value="1"/>
</dbReference>
<keyword evidence="1" id="KW-0808">Transferase</keyword>
<feature type="compositionally biased region" description="Pro residues" evidence="5">
    <location>
        <begin position="338"/>
        <end position="354"/>
    </location>
</feature>
<evidence type="ECO:0000256" key="2">
    <source>
        <dbReference type="ARBA" id="ARBA00022741"/>
    </source>
</evidence>
<evidence type="ECO:0000313" key="7">
    <source>
        <dbReference type="EMBL" id="BDG01979.1"/>
    </source>
</evidence>
<dbReference type="PROSITE" id="PS50011">
    <property type="entry name" value="PROTEIN_KINASE_DOM"/>
    <property type="match status" value="1"/>
</dbReference>
<dbReference type="Gene3D" id="3.30.200.20">
    <property type="entry name" value="Phosphorylase Kinase, domain 1"/>
    <property type="match status" value="1"/>
</dbReference>
<dbReference type="EMBL" id="AP025591">
    <property type="protein sequence ID" value="BDG01979.1"/>
    <property type="molecule type" value="Genomic_DNA"/>
</dbReference>
<dbReference type="PANTHER" id="PTHR43289">
    <property type="entry name" value="MITOGEN-ACTIVATED PROTEIN KINASE KINASE KINASE 20-RELATED"/>
    <property type="match status" value="1"/>
</dbReference>
<dbReference type="SUPFAM" id="SSF56112">
    <property type="entry name" value="Protein kinase-like (PK-like)"/>
    <property type="match status" value="1"/>
</dbReference>
<feature type="compositionally biased region" description="Pro residues" evidence="5">
    <location>
        <begin position="365"/>
        <end position="384"/>
    </location>
</feature>
<evidence type="ECO:0000259" key="6">
    <source>
        <dbReference type="PROSITE" id="PS50011"/>
    </source>
</evidence>
<keyword evidence="3" id="KW-0418">Kinase</keyword>